<name>A0ABM9BHN4_9BACL</name>
<dbReference type="InterPro" id="IPR006710">
    <property type="entry name" value="Glyco_hydro_43"/>
</dbReference>
<dbReference type="PANTHER" id="PTHR43817">
    <property type="entry name" value="GLYCOSYL HYDROLASE"/>
    <property type="match status" value="1"/>
</dbReference>
<proteinExistence type="inferred from homology"/>
<dbReference type="EC" id="3.2.1.55" evidence="5"/>
<comment type="similarity">
    <text evidence="1">Belongs to the glycosyl hydrolase 43 family.</text>
</comment>
<dbReference type="PANTHER" id="PTHR43817:SF1">
    <property type="entry name" value="HYDROLASE, FAMILY 43, PUTATIVE (AFU_ORTHOLOGUE AFUA_3G01660)-RELATED"/>
    <property type="match status" value="1"/>
</dbReference>
<accession>A0ABM9BHN4</accession>
<dbReference type="SUPFAM" id="SSF75005">
    <property type="entry name" value="Arabinanase/levansucrase/invertase"/>
    <property type="match status" value="1"/>
</dbReference>
<protein>
    <submittedName>
        <fullName evidence="5">Extracellular exo-alpha-(1-&gt;5)-L-arabinofuranosidase</fullName>
        <ecNumber evidence="5">3.2.1.55</ecNumber>
    </submittedName>
</protein>
<comment type="caution">
    <text evidence="5">The sequence shown here is derived from an EMBL/GenBank/DDBJ whole genome shotgun (WGS) entry which is preliminary data.</text>
</comment>
<dbReference type="Proteomes" id="UP000838749">
    <property type="component" value="Unassembled WGS sequence"/>
</dbReference>
<evidence type="ECO:0000313" key="6">
    <source>
        <dbReference type="Proteomes" id="UP000838749"/>
    </source>
</evidence>
<evidence type="ECO:0000256" key="3">
    <source>
        <dbReference type="ARBA" id="ARBA00022801"/>
    </source>
</evidence>
<keyword evidence="3 5" id="KW-0378">Hydrolase</keyword>
<dbReference type="GO" id="GO:0046556">
    <property type="term" value="F:alpha-L-arabinofuranosidase activity"/>
    <property type="evidence" value="ECO:0007669"/>
    <property type="project" value="UniProtKB-EC"/>
</dbReference>
<dbReference type="EMBL" id="CAKMAB010000034">
    <property type="protein sequence ID" value="CAH1058446.1"/>
    <property type="molecule type" value="Genomic_DNA"/>
</dbReference>
<dbReference type="Pfam" id="PF04616">
    <property type="entry name" value="Glyco_hydro_43"/>
    <property type="match status" value="1"/>
</dbReference>
<evidence type="ECO:0000256" key="2">
    <source>
        <dbReference type="ARBA" id="ARBA00022729"/>
    </source>
</evidence>
<keyword evidence="4 5" id="KW-0326">Glycosidase</keyword>
<evidence type="ECO:0000256" key="4">
    <source>
        <dbReference type="ARBA" id="ARBA00023295"/>
    </source>
</evidence>
<gene>
    <name evidence="5" type="ORF">PAECIP111894_04620</name>
</gene>
<dbReference type="Gene3D" id="2.115.10.20">
    <property type="entry name" value="Glycosyl hydrolase domain, family 43"/>
    <property type="match status" value="1"/>
</dbReference>
<keyword evidence="2" id="KW-0732">Signal</keyword>
<dbReference type="InterPro" id="IPR023296">
    <property type="entry name" value="Glyco_hydro_beta-prop_sf"/>
</dbReference>
<keyword evidence="6" id="KW-1185">Reference proteome</keyword>
<evidence type="ECO:0000256" key="1">
    <source>
        <dbReference type="ARBA" id="ARBA00009865"/>
    </source>
</evidence>
<sequence length="96" mass="10822">MGLLVADEDSDLLEAASWTKLPNPVFQMNEENGKFGPGHNSFTVNESGEDVLIYHCRNYKEITGDPLYDPNRHTRAQVFHWNEDGTPNFGAPVKDD</sequence>
<evidence type="ECO:0000313" key="5">
    <source>
        <dbReference type="EMBL" id="CAH1058446.1"/>
    </source>
</evidence>
<organism evidence="5 6">
    <name type="scientific">Paenibacillus pseudetheri</name>
    <dbReference type="NCBI Taxonomy" id="2897682"/>
    <lineage>
        <taxon>Bacteria</taxon>
        <taxon>Bacillati</taxon>
        <taxon>Bacillota</taxon>
        <taxon>Bacilli</taxon>
        <taxon>Bacillales</taxon>
        <taxon>Paenibacillaceae</taxon>
        <taxon>Paenibacillus</taxon>
    </lineage>
</organism>
<reference evidence="5" key="1">
    <citation type="submission" date="2021-12" db="EMBL/GenBank/DDBJ databases">
        <authorList>
            <person name="Criscuolo A."/>
        </authorList>
    </citation>
    <scope>NUCLEOTIDE SEQUENCE</scope>
    <source>
        <strain evidence="5">CIP111894</strain>
    </source>
</reference>